<dbReference type="Gene3D" id="3.40.50.1000">
    <property type="entry name" value="HAD superfamily/HAD-like"/>
    <property type="match status" value="1"/>
</dbReference>
<dbReference type="OrthoDB" id="9803632at2"/>
<dbReference type="Pfam" id="PF12710">
    <property type="entry name" value="HAD"/>
    <property type="match status" value="1"/>
</dbReference>
<accession>A0A238KIT2</accession>
<feature type="transmembrane region" description="Helical" evidence="6">
    <location>
        <begin position="345"/>
        <end position="363"/>
    </location>
</feature>
<keyword evidence="5 6" id="KW-0472">Membrane</keyword>
<proteinExistence type="predicted"/>
<dbReference type="Gene3D" id="1.10.357.140">
    <property type="entry name" value="UbiA prenyltransferase"/>
    <property type="match status" value="1"/>
</dbReference>
<comment type="subcellular location">
    <subcellularLocation>
        <location evidence="1">Membrane</location>
        <topology evidence="1">Multi-pass membrane protein</topology>
    </subcellularLocation>
</comment>
<organism evidence="7 8">
    <name type="scientific">Maliponia aquimaris</name>
    <dbReference type="NCBI Taxonomy" id="1673631"/>
    <lineage>
        <taxon>Bacteria</taxon>
        <taxon>Pseudomonadati</taxon>
        <taxon>Pseudomonadota</taxon>
        <taxon>Alphaproteobacteria</taxon>
        <taxon>Rhodobacterales</taxon>
        <taxon>Paracoccaceae</taxon>
        <taxon>Maliponia</taxon>
    </lineage>
</organism>
<dbReference type="GO" id="GO:0016757">
    <property type="term" value="F:glycosyltransferase activity"/>
    <property type="evidence" value="ECO:0007669"/>
    <property type="project" value="UniProtKB-KW"/>
</dbReference>
<dbReference type="InterPro" id="IPR000537">
    <property type="entry name" value="UbiA_prenyltransferase"/>
</dbReference>
<evidence type="ECO:0000313" key="8">
    <source>
        <dbReference type="Proteomes" id="UP000207598"/>
    </source>
</evidence>
<feature type="transmembrane region" description="Helical" evidence="6">
    <location>
        <begin position="280"/>
        <end position="307"/>
    </location>
</feature>
<dbReference type="Pfam" id="PF01040">
    <property type="entry name" value="UbiA"/>
    <property type="match status" value="1"/>
</dbReference>
<dbReference type="GO" id="GO:0016020">
    <property type="term" value="C:membrane"/>
    <property type="evidence" value="ECO:0007669"/>
    <property type="project" value="UniProtKB-SubCell"/>
</dbReference>
<gene>
    <name evidence="7" type="ORF">MAA8898_02693</name>
</gene>
<dbReference type="EC" id="2.4.2.45" evidence="7"/>
<dbReference type="InterPro" id="IPR036412">
    <property type="entry name" value="HAD-like_sf"/>
</dbReference>
<feature type="transmembrane region" description="Helical" evidence="6">
    <location>
        <begin position="225"/>
        <end position="245"/>
    </location>
</feature>
<keyword evidence="7" id="KW-0808">Transferase</keyword>
<dbReference type="SUPFAM" id="SSF56784">
    <property type="entry name" value="HAD-like"/>
    <property type="match status" value="1"/>
</dbReference>
<keyword evidence="4 6" id="KW-1133">Transmembrane helix</keyword>
<reference evidence="7 8" key="1">
    <citation type="submission" date="2017-05" db="EMBL/GenBank/DDBJ databases">
        <authorList>
            <person name="Song R."/>
            <person name="Chenine A.L."/>
            <person name="Ruprecht R.M."/>
        </authorList>
    </citation>
    <scope>NUCLEOTIDE SEQUENCE [LARGE SCALE GENOMIC DNA]</scope>
    <source>
        <strain evidence="7 8">CECT 8898</strain>
    </source>
</reference>
<protein>
    <submittedName>
        <fullName evidence="7">Decaprenyl-phosphate phosphoribosyltransferase</fullName>
        <ecNumber evidence="7">2.4.2.45</ecNumber>
    </submittedName>
</protein>
<keyword evidence="8" id="KW-1185">Reference proteome</keyword>
<keyword evidence="7" id="KW-0328">Glycosyltransferase</keyword>
<evidence type="ECO:0000256" key="1">
    <source>
        <dbReference type="ARBA" id="ARBA00004141"/>
    </source>
</evidence>
<dbReference type="CDD" id="cd13963">
    <property type="entry name" value="PT_UbiA_2"/>
    <property type="match status" value="1"/>
</dbReference>
<name>A0A238KIT2_9RHOB</name>
<dbReference type="CDD" id="cd07519">
    <property type="entry name" value="HAD_PTase"/>
    <property type="match status" value="1"/>
</dbReference>
<keyword evidence="3 6" id="KW-0812">Transmembrane</keyword>
<dbReference type="Proteomes" id="UP000207598">
    <property type="component" value="Unassembled WGS sequence"/>
</dbReference>
<dbReference type="NCBIfam" id="NF006088">
    <property type="entry name" value="PRK08238.1"/>
    <property type="match status" value="1"/>
</dbReference>
<dbReference type="GO" id="GO:0016765">
    <property type="term" value="F:transferase activity, transferring alkyl or aryl (other than methyl) groups"/>
    <property type="evidence" value="ECO:0007669"/>
    <property type="project" value="InterPro"/>
</dbReference>
<evidence type="ECO:0000256" key="2">
    <source>
        <dbReference type="ARBA" id="ARBA00022475"/>
    </source>
</evidence>
<evidence type="ECO:0000256" key="6">
    <source>
        <dbReference type="SAM" id="Phobius"/>
    </source>
</evidence>
<dbReference type="EMBL" id="FXYF01000006">
    <property type="protein sequence ID" value="SMX42715.1"/>
    <property type="molecule type" value="Genomic_DNA"/>
</dbReference>
<evidence type="ECO:0000256" key="3">
    <source>
        <dbReference type="ARBA" id="ARBA00022692"/>
    </source>
</evidence>
<evidence type="ECO:0000256" key="4">
    <source>
        <dbReference type="ARBA" id="ARBA00022989"/>
    </source>
</evidence>
<dbReference type="InterPro" id="IPR044878">
    <property type="entry name" value="UbiA_sf"/>
</dbReference>
<dbReference type="InterPro" id="IPR023214">
    <property type="entry name" value="HAD_sf"/>
</dbReference>
<sequence>MTRVTQGIEDGKVLVVDLDGTLLRSDMLDESFWSALGRDWRVLLVAARGLGEGRAALKRRLAAVAGLEPATLPYDPRVVDYVRDWRARGGRTALVTASDQSIAERIATHLDLFDEVHGSDGTLNLKGPIKAEFLTRRFGAGGFVYMGDSTADLAVWQVAARAVTVNAPAALRARVDALAVEAEHLDTAPVLLSAYVRALRPHQWLKNILIFLPLLAGHQFDMGTLMLAALAFVAFSLTASSVYVLNDMIDLAADRAHPRKRKRPFASGAVPLRHGMVMTAGFFVLGAVLGLLVGGAFFWVLMGYFALTTAYSLYLKRQLVIDICTLAGLYTMRIVAGGVATGIPLSVWLLAFSIFFFLALAAVKRQAELVDAADRGTLKARGRGYNVADLPIVTMIAISAGYVSVLVLVLYVNSPAVVDLYHTPTMLWGIGAVLLFWITRTVMITHRGWMHDDPVVYAARDRLSQVCLLLCLGFAVVGAL</sequence>
<dbReference type="AlphaFoldDB" id="A0A238KIT2"/>
<evidence type="ECO:0000313" key="7">
    <source>
        <dbReference type="EMBL" id="SMX42715.1"/>
    </source>
</evidence>
<feature type="transmembrane region" description="Helical" evidence="6">
    <location>
        <begin position="425"/>
        <end position="443"/>
    </location>
</feature>
<dbReference type="RefSeq" id="WP_094021496.1">
    <property type="nucleotide sequence ID" value="NZ_FXYF01000006.1"/>
</dbReference>
<feature type="transmembrane region" description="Helical" evidence="6">
    <location>
        <begin position="384"/>
        <end position="413"/>
    </location>
</feature>
<keyword evidence="2" id="KW-1003">Cell membrane</keyword>
<evidence type="ECO:0000256" key="5">
    <source>
        <dbReference type="ARBA" id="ARBA00023136"/>
    </source>
</evidence>